<evidence type="ECO:0000313" key="6">
    <source>
        <dbReference type="EMBL" id="MDQ0174859.1"/>
    </source>
</evidence>
<sequence>MDIKDLIIFKTLATELNITKTAKKLHYVQSNVTSRIKKLESELGSDLIYRHARGVRLTPKGKIFLQYTDKILHLMNEAKKTIRDSEVPLGPLNIGANETNALVKLPHILAAYTNSFPKVDLSLHVGTTKDLIHLVLHHKLDGAFVVGPVNHPDLLEIAVFEDELVIIAHNKQPPIRSLKDMNKRTLLARPNCIHQKRLEQWLQDEGIYPEKRMELSTLESIIGCVQAGLGAAILTRSLVENDPKHHDLSCYKLPKNDSKVITVFIRRKNVYESAALIKLIDLVNVIT</sequence>
<dbReference type="PANTHER" id="PTHR30126:SF40">
    <property type="entry name" value="HTH-TYPE TRANSCRIPTIONAL REGULATOR GLTR"/>
    <property type="match status" value="1"/>
</dbReference>
<accession>A0ABT9WP17</accession>
<dbReference type="Gene3D" id="1.10.10.10">
    <property type="entry name" value="Winged helix-like DNA-binding domain superfamily/Winged helix DNA-binding domain"/>
    <property type="match status" value="1"/>
</dbReference>
<dbReference type="Pfam" id="PF00126">
    <property type="entry name" value="HTH_1"/>
    <property type="match status" value="1"/>
</dbReference>
<dbReference type="SUPFAM" id="SSF46785">
    <property type="entry name" value="Winged helix' DNA-binding domain"/>
    <property type="match status" value="1"/>
</dbReference>
<evidence type="ECO:0000256" key="4">
    <source>
        <dbReference type="ARBA" id="ARBA00023163"/>
    </source>
</evidence>
<evidence type="ECO:0000256" key="1">
    <source>
        <dbReference type="ARBA" id="ARBA00009437"/>
    </source>
</evidence>
<dbReference type="CDD" id="cd08442">
    <property type="entry name" value="PBP2_YofA_SoxR_like"/>
    <property type="match status" value="1"/>
</dbReference>
<dbReference type="Gene3D" id="3.40.190.290">
    <property type="match status" value="1"/>
</dbReference>
<name>A0ABT9WP17_9BACI</name>
<dbReference type="SUPFAM" id="SSF53850">
    <property type="entry name" value="Periplasmic binding protein-like II"/>
    <property type="match status" value="1"/>
</dbReference>
<proteinExistence type="inferred from homology"/>
<gene>
    <name evidence="6" type="ORF">J2S08_000693</name>
</gene>
<reference evidence="6 7" key="1">
    <citation type="submission" date="2023-07" db="EMBL/GenBank/DDBJ databases">
        <title>Genomic Encyclopedia of Type Strains, Phase IV (KMG-IV): sequencing the most valuable type-strain genomes for metagenomic binning, comparative biology and taxonomic classification.</title>
        <authorList>
            <person name="Goeker M."/>
        </authorList>
    </citation>
    <scope>NUCLEOTIDE SEQUENCE [LARGE SCALE GENOMIC DNA]</scope>
    <source>
        <strain evidence="6 7">DSM 23837</strain>
    </source>
</reference>
<dbReference type="GO" id="GO:0003677">
    <property type="term" value="F:DNA binding"/>
    <property type="evidence" value="ECO:0007669"/>
    <property type="project" value="UniProtKB-KW"/>
</dbReference>
<evidence type="ECO:0000256" key="3">
    <source>
        <dbReference type="ARBA" id="ARBA00023125"/>
    </source>
</evidence>
<dbReference type="PROSITE" id="PS50931">
    <property type="entry name" value="HTH_LYSR"/>
    <property type="match status" value="1"/>
</dbReference>
<dbReference type="Proteomes" id="UP001223586">
    <property type="component" value="Unassembled WGS sequence"/>
</dbReference>
<feature type="domain" description="HTH lysR-type" evidence="5">
    <location>
        <begin position="1"/>
        <end position="58"/>
    </location>
</feature>
<evidence type="ECO:0000256" key="2">
    <source>
        <dbReference type="ARBA" id="ARBA00023015"/>
    </source>
</evidence>
<dbReference type="Pfam" id="PF03466">
    <property type="entry name" value="LysR_substrate"/>
    <property type="match status" value="1"/>
</dbReference>
<dbReference type="InterPro" id="IPR036388">
    <property type="entry name" value="WH-like_DNA-bd_sf"/>
</dbReference>
<comment type="caution">
    <text evidence="6">The sequence shown here is derived from an EMBL/GenBank/DDBJ whole genome shotgun (WGS) entry which is preliminary data.</text>
</comment>
<protein>
    <submittedName>
        <fullName evidence="6">DNA-binding transcriptional LysR family regulator</fullName>
    </submittedName>
</protein>
<dbReference type="RefSeq" id="WP_307226686.1">
    <property type="nucleotide sequence ID" value="NZ_JAUSTT010000003.1"/>
</dbReference>
<organism evidence="6 7">
    <name type="scientific">Bacillus chungangensis</name>
    <dbReference type="NCBI Taxonomy" id="587633"/>
    <lineage>
        <taxon>Bacteria</taxon>
        <taxon>Bacillati</taxon>
        <taxon>Bacillota</taxon>
        <taxon>Bacilli</taxon>
        <taxon>Bacillales</taxon>
        <taxon>Bacillaceae</taxon>
        <taxon>Bacillus</taxon>
    </lineage>
</organism>
<dbReference type="InterPro" id="IPR000847">
    <property type="entry name" value="LysR_HTH_N"/>
</dbReference>
<dbReference type="EMBL" id="JAUSTT010000003">
    <property type="protein sequence ID" value="MDQ0174859.1"/>
    <property type="molecule type" value="Genomic_DNA"/>
</dbReference>
<dbReference type="InterPro" id="IPR005119">
    <property type="entry name" value="LysR_subst-bd"/>
</dbReference>
<keyword evidence="2" id="KW-0805">Transcription regulation</keyword>
<dbReference type="PANTHER" id="PTHR30126">
    <property type="entry name" value="HTH-TYPE TRANSCRIPTIONAL REGULATOR"/>
    <property type="match status" value="1"/>
</dbReference>
<evidence type="ECO:0000313" key="7">
    <source>
        <dbReference type="Proteomes" id="UP001223586"/>
    </source>
</evidence>
<keyword evidence="3 6" id="KW-0238">DNA-binding</keyword>
<evidence type="ECO:0000259" key="5">
    <source>
        <dbReference type="PROSITE" id="PS50931"/>
    </source>
</evidence>
<keyword evidence="4" id="KW-0804">Transcription</keyword>
<comment type="similarity">
    <text evidence="1">Belongs to the LysR transcriptional regulatory family.</text>
</comment>
<dbReference type="InterPro" id="IPR036390">
    <property type="entry name" value="WH_DNA-bd_sf"/>
</dbReference>
<keyword evidence="7" id="KW-1185">Reference proteome</keyword>